<dbReference type="SUPFAM" id="SSF103481">
    <property type="entry name" value="Multidrug resistance efflux transporter EmrE"/>
    <property type="match status" value="2"/>
</dbReference>
<organism evidence="10 11">
    <name type="scientific">Streptacidiphilus monticola</name>
    <dbReference type="NCBI Taxonomy" id="2161674"/>
    <lineage>
        <taxon>Bacteria</taxon>
        <taxon>Bacillati</taxon>
        <taxon>Actinomycetota</taxon>
        <taxon>Actinomycetes</taxon>
        <taxon>Kitasatosporales</taxon>
        <taxon>Streptomycetaceae</taxon>
        <taxon>Streptacidiphilus</taxon>
    </lineage>
</organism>
<proteinExistence type="inferred from homology"/>
<feature type="domain" description="EamA" evidence="9">
    <location>
        <begin position="21"/>
        <end position="147"/>
    </location>
</feature>
<evidence type="ECO:0000256" key="3">
    <source>
        <dbReference type="ARBA" id="ARBA00022475"/>
    </source>
</evidence>
<evidence type="ECO:0000256" key="7">
    <source>
        <dbReference type="SAM" id="MobiDB-lite"/>
    </source>
</evidence>
<dbReference type="RefSeq" id="WP_380581120.1">
    <property type="nucleotide sequence ID" value="NZ_JBHSQJ010000023.1"/>
</dbReference>
<feature type="transmembrane region" description="Helical" evidence="8">
    <location>
        <begin position="190"/>
        <end position="209"/>
    </location>
</feature>
<gene>
    <name evidence="10" type="ORF">ACFP3V_07570</name>
</gene>
<dbReference type="PANTHER" id="PTHR42920">
    <property type="entry name" value="OS03G0707200 PROTEIN-RELATED"/>
    <property type="match status" value="1"/>
</dbReference>
<accession>A0ABW1FZD6</accession>
<feature type="compositionally biased region" description="Low complexity" evidence="7">
    <location>
        <begin position="299"/>
        <end position="309"/>
    </location>
</feature>
<evidence type="ECO:0000256" key="1">
    <source>
        <dbReference type="ARBA" id="ARBA00004651"/>
    </source>
</evidence>
<evidence type="ECO:0000256" key="2">
    <source>
        <dbReference type="ARBA" id="ARBA00007362"/>
    </source>
</evidence>
<comment type="caution">
    <text evidence="10">The sequence shown here is derived from an EMBL/GenBank/DDBJ whole genome shotgun (WGS) entry which is preliminary data.</text>
</comment>
<dbReference type="InterPro" id="IPR051258">
    <property type="entry name" value="Diverse_Substrate_Transporter"/>
</dbReference>
<evidence type="ECO:0000256" key="8">
    <source>
        <dbReference type="SAM" id="Phobius"/>
    </source>
</evidence>
<evidence type="ECO:0000313" key="11">
    <source>
        <dbReference type="Proteomes" id="UP001596174"/>
    </source>
</evidence>
<keyword evidence="5 8" id="KW-1133">Transmembrane helix</keyword>
<keyword evidence="11" id="KW-1185">Reference proteome</keyword>
<evidence type="ECO:0000256" key="6">
    <source>
        <dbReference type="ARBA" id="ARBA00023136"/>
    </source>
</evidence>
<dbReference type="PANTHER" id="PTHR42920:SF5">
    <property type="entry name" value="EAMA DOMAIN-CONTAINING PROTEIN"/>
    <property type="match status" value="1"/>
</dbReference>
<feature type="transmembrane region" description="Helical" evidence="8">
    <location>
        <begin position="47"/>
        <end position="65"/>
    </location>
</feature>
<evidence type="ECO:0000256" key="4">
    <source>
        <dbReference type="ARBA" id="ARBA00022692"/>
    </source>
</evidence>
<dbReference type="EMBL" id="JBHSQJ010000023">
    <property type="protein sequence ID" value="MFC5907075.1"/>
    <property type="molecule type" value="Genomic_DNA"/>
</dbReference>
<keyword evidence="6 8" id="KW-0472">Membrane</keyword>
<keyword evidence="4 8" id="KW-0812">Transmembrane</keyword>
<feature type="transmembrane region" description="Helical" evidence="8">
    <location>
        <begin position="215"/>
        <end position="237"/>
    </location>
</feature>
<evidence type="ECO:0000313" key="10">
    <source>
        <dbReference type="EMBL" id="MFC5907075.1"/>
    </source>
</evidence>
<feature type="region of interest" description="Disordered" evidence="7">
    <location>
        <begin position="299"/>
        <end position="340"/>
    </location>
</feature>
<keyword evidence="3" id="KW-1003">Cell membrane</keyword>
<evidence type="ECO:0000259" key="9">
    <source>
        <dbReference type="Pfam" id="PF00892"/>
    </source>
</evidence>
<name>A0ABW1FZD6_9ACTN</name>
<feature type="transmembrane region" description="Helical" evidence="8">
    <location>
        <begin position="132"/>
        <end position="152"/>
    </location>
</feature>
<evidence type="ECO:0000256" key="5">
    <source>
        <dbReference type="ARBA" id="ARBA00022989"/>
    </source>
</evidence>
<sequence>MLHSPSPRRRLPLPALSRHDLALMVITMFWGTTFLIVHVAVQHSGPLFFVGLRFVTAGLLTLLVFRGALAGLTWREAVAGVAVGVSIFLGYALQTFGLQTVSSSRSAFITALYVPLVPLFQWLVLRRSPRPTGLVGIACAFGGLLLVAGPVAGGGFGIGELATLGAAVAAAAEIVLIARFAGRIDLRRITFVQLLSAGVLSFLAMPVAGEPVPGFSWVWLVAAVGLGAASAVIQLTMNWAQKSVPPMRATVIYAGEPVWGGVVGRIAGDRLPGPALLGAGLIVLGVLVSEWQPRRRAAVPTPAAGEPVSVPVPVPVPVPSPQPSPRPVVAEEEAVAPSTP</sequence>
<feature type="transmembrane region" description="Helical" evidence="8">
    <location>
        <begin position="77"/>
        <end position="94"/>
    </location>
</feature>
<comment type="subcellular location">
    <subcellularLocation>
        <location evidence="1">Cell membrane</location>
        <topology evidence="1">Multi-pass membrane protein</topology>
    </subcellularLocation>
</comment>
<comment type="similarity">
    <text evidence="2">Belongs to the EamA transporter family.</text>
</comment>
<feature type="transmembrane region" description="Helical" evidence="8">
    <location>
        <begin position="106"/>
        <end position="125"/>
    </location>
</feature>
<dbReference type="Pfam" id="PF00892">
    <property type="entry name" value="EamA"/>
    <property type="match status" value="2"/>
</dbReference>
<feature type="domain" description="EamA" evidence="9">
    <location>
        <begin position="158"/>
        <end position="288"/>
    </location>
</feature>
<protein>
    <submittedName>
        <fullName evidence="10">DMT family transporter</fullName>
    </submittedName>
</protein>
<dbReference type="InterPro" id="IPR037185">
    <property type="entry name" value="EmrE-like"/>
</dbReference>
<feature type="transmembrane region" description="Helical" evidence="8">
    <location>
        <begin position="158"/>
        <end position="178"/>
    </location>
</feature>
<dbReference type="InterPro" id="IPR000620">
    <property type="entry name" value="EamA_dom"/>
</dbReference>
<feature type="transmembrane region" description="Helical" evidence="8">
    <location>
        <begin position="21"/>
        <end position="41"/>
    </location>
</feature>
<reference evidence="11" key="1">
    <citation type="journal article" date="2019" name="Int. J. Syst. Evol. Microbiol.">
        <title>The Global Catalogue of Microorganisms (GCM) 10K type strain sequencing project: providing services to taxonomists for standard genome sequencing and annotation.</title>
        <authorList>
            <consortium name="The Broad Institute Genomics Platform"/>
            <consortium name="The Broad Institute Genome Sequencing Center for Infectious Disease"/>
            <person name="Wu L."/>
            <person name="Ma J."/>
        </authorList>
    </citation>
    <scope>NUCLEOTIDE SEQUENCE [LARGE SCALE GENOMIC DNA]</scope>
    <source>
        <strain evidence="11">JCM 4816</strain>
    </source>
</reference>
<feature type="compositionally biased region" description="Pro residues" evidence="7">
    <location>
        <begin position="310"/>
        <end position="326"/>
    </location>
</feature>
<dbReference type="Proteomes" id="UP001596174">
    <property type="component" value="Unassembled WGS sequence"/>
</dbReference>